<organism evidence="2 3">
    <name type="scientific">Collibacillus ludicampi</name>
    <dbReference type="NCBI Taxonomy" id="2771369"/>
    <lineage>
        <taxon>Bacteria</taxon>
        <taxon>Bacillati</taxon>
        <taxon>Bacillota</taxon>
        <taxon>Bacilli</taxon>
        <taxon>Bacillales</taxon>
        <taxon>Alicyclobacillaceae</taxon>
        <taxon>Collibacillus</taxon>
    </lineage>
</organism>
<feature type="transmembrane region" description="Helical" evidence="1">
    <location>
        <begin position="60"/>
        <end position="80"/>
    </location>
</feature>
<keyword evidence="1" id="KW-0812">Transmembrane</keyword>
<protein>
    <submittedName>
        <fullName evidence="2">Uncharacterized protein</fullName>
    </submittedName>
</protein>
<keyword evidence="1" id="KW-0472">Membrane</keyword>
<name>A0AAV4LDA9_9BACL</name>
<feature type="transmembrane region" description="Helical" evidence="1">
    <location>
        <begin position="147"/>
        <end position="164"/>
    </location>
</feature>
<sequence>MRKTGWTLDDYRMAKLLWIHDEDIFNSESFQTFLQKNAVPYVSLFSLSKGISAIKGTMGYGWLLLCALFIIMGSNTVAYELPLGKERLIRRLSVLSFLMIIMGIMVLACIRFPNRVAIPLYIDLLGLMVLMKPLFTQKNKGAIAKRMTFVAGLVMILLSLNNYGNLEQQAYVREINKRHFEDSIRLLQQEYRDPLFIHLRINLVADTANPFKEFGDVQHYNMVPASWVIRSPYYYDSLHQYGLSSGKEIVPFSVNNKNAIYIFFESGDYFQFSSFSRYFENHLNTHYASLYTNKRLRIEPVLHTTFQDGDGHSQGWVFFQLKKEDK</sequence>
<dbReference type="Proteomes" id="UP001057291">
    <property type="component" value="Unassembled WGS sequence"/>
</dbReference>
<accession>A0AAV4LDA9</accession>
<gene>
    <name evidence="2" type="ORF">DNHGIG_13500</name>
</gene>
<comment type="caution">
    <text evidence="2">The sequence shown here is derived from an EMBL/GenBank/DDBJ whole genome shotgun (WGS) entry which is preliminary data.</text>
</comment>
<dbReference type="AlphaFoldDB" id="A0AAV4LDA9"/>
<evidence type="ECO:0000313" key="3">
    <source>
        <dbReference type="Proteomes" id="UP001057291"/>
    </source>
</evidence>
<keyword evidence="3" id="KW-1185">Reference proteome</keyword>
<evidence type="ECO:0000256" key="1">
    <source>
        <dbReference type="SAM" id="Phobius"/>
    </source>
</evidence>
<evidence type="ECO:0000313" key="2">
    <source>
        <dbReference type="EMBL" id="GIM45801.1"/>
    </source>
</evidence>
<reference evidence="2" key="1">
    <citation type="journal article" date="2023" name="Int. J. Syst. Evol. Microbiol.">
        <title>Collibacillus ludicampi gen. nov., sp. nov., a new soil bacterium of the family Alicyclobacillaceae.</title>
        <authorList>
            <person name="Jojima T."/>
            <person name="Ioku Y."/>
            <person name="Fukuta Y."/>
            <person name="Shirasaka N."/>
            <person name="Matsumura Y."/>
            <person name="Mori M."/>
        </authorList>
    </citation>
    <scope>NUCLEOTIDE SEQUENCE</scope>
    <source>
        <strain evidence="2">TP075</strain>
    </source>
</reference>
<dbReference type="EMBL" id="BOQE01000001">
    <property type="protein sequence ID" value="GIM45801.1"/>
    <property type="molecule type" value="Genomic_DNA"/>
</dbReference>
<feature type="transmembrane region" description="Helical" evidence="1">
    <location>
        <begin position="116"/>
        <end position="135"/>
    </location>
</feature>
<proteinExistence type="predicted"/>
<keyword evidence="1" id="KW-1133">Transmembrane helix</keyword>
<feature type="transmembrane region" description="Helical" evidence="1">
    <location>
        <begin position="92"/>
        <end position="110"/>
    </location>
</feature>